<organism evidence="1">
    <name type="scientific">Eutreptiella gymnastica</name>
    <dbReference type="NCBI Taxonomy" id="73025"/>
    <lineage>
        <taxon>Eukaryota</taxon>
        <taxon>Discoba</taxon>
        <taxon>Euglenozoa</taxon>
        <taxon>Euglenida</taxon>
        <taxon>Spirocuta</taxon>
        <taxon>Euglenophyceae</taxon>
        <taxon>Eutreptiales</taxon>
        <taxon>Eutreptiaceae</taxon>
        <taxon>Eutreptiella</taxon>
    </lineage>
</organism>
<reference evidence="1" key="1">
    <citation type="submission" date="2021-01" db="EMBL/GenBank/DDBJ databases">
        <authorList>
            <person name="Corre E."/>
            <person name="Pelletier E."/>
            <person name="Niang G."/>
            <person name="Scheremetjew M."/>
            <person name="Finn R."/>
            <person name="Kale V."/>
            <person name="Holt S."/>
            <person name="Cochrane G."/>
            <person name="Meng A."/>
            <person name="Brown T."/>
            <person name="Cohen L."/>
        </authorList>
    </citation>
    <scope>NUCLEOTIDE SEQUENCE</scope>
    <source>
        <strain evidence="1">CCMP1594</strain>
    </source>
</reference>
<sequence length="129" mass="14296">MYAQVGVFPLPGTATPRPLLTSDDKGLGPHASCILINTGTNLAHKQLKHRRSLVYLPPFAFGAVYNSMCVARIAFRVLVGVGLSPFLQKDHAPLPNTMTLINRRDCPWTFVGRSKERFHQEMVDKKGGH</sequence>
<evidence type="ECO:0000313" key="1">
    <source>
        <dbReference type="EMBL" id="CAE0804555.1"/>
    </source>
</evidence>
<proteinExistence type="predicted"/>
<name>A0A7S4FNE8_9EUGL</name>
<accession>A0A7S4FNE8</accession>
<gene>
    <name evidence="1" type="ORF">EGYM00163_LOCUS15679</name>
</gene>
<protein>
    <submittedName>
        <fullName evidence="1">Uncharacterized protein</fullName>
    </submittedName>
</protein>
<dbReference type="AlphaFoldDB" id="A0A7S4FNE8"/>
<dbReference type="EMBL" id="HBJA01045199">
    <property type="protein sequence ID" value="CAE0804555.1"/>
    <property type="molecule type" value="Transcribed_RNA"/>
</dbReference>